<protein>
    <submittedName>
        <fullName evidence="1">Uncharacterized protein</fullName>
    </submittedName>
</protein>
<organism evidence="1 2">
    <name type="scientific">Roseicella aerolata</name>
    <dbReference type="NCBI Taxonomy" id="2883479"/>
    <lineage>
        <taxon>Bacteria</taxon>
        <taxon>Pseudomonadati</taxon>
        <taxon>Pseudomonadota</taxon>
        <taxon>Alphaproteobacteria</taxon>
        <taxon>Acetobacterales</taxon>
        <taxon>Roseomonadaceae</taxon>
        <taxon>Roseicella</taxon>
    </lineage>
</organism>
<dbReference type="AlphaFoldDB" id="A0A9X1I914"/>
<dbReference type="EMBL" id="JAJAQI010000002">
    <property type="protein sequence ID" value="MCB4820476.1"/>
    <property type="molecule type" value="Genomic_DNA"/>
</dbReference>
<dbReference type="Proteomes" id="UP001139311">
    <property type="component" value="Unassembled WGS sequence"/>
</dbReference>
<name>A0A9X1I914_9PROT</name>
<sequence>MHARPGPSRRDWLRAGLGAGAGLVLTGPARAMLPPSATLLVPGPEGGAFARLAERLAGSLARGATTALRLSHSVLGGPDGVTAANRFATAGAPDGKTLLLLPGAAALARLIGDPRARFDPTGWLAVCAVQGTAVVAGRDALPPPGSAPRFALGGPDMPDAAALLGLDLLGLQASPVLGLPPPRAEAALAQGRAEAAVLQGADVPARLQAIGARPWFTLDPAGIRDPALPEVPALADLTGWGSPELRGAFAAAAACLRLPAALVLPALTPADVVAAWRGAAQRWLEEEARQGWAPGLRALPGAEAASLVAAIAPPPAAALAYREWLLRRLNWRAD</sequence>
<evidence type="ECO:0000313" key="2">
    <source>
        <dbReference type="Proteomes" id="UP001139311"/>
    </source>
</evidence>
<reference evidence="1" key="1">
    <citation type="submission" date="2021-10" db="EMBL/GenBank/DDBJ databases">
        <title>Roseicella aerolatum sp. nov., isolated from aerosols of e-waste dismantling site.</title>
        <authorList>
            <person name="Qin T."/>
        </authorList>
    </citation>
    <scope>NUCLEOTIDE SEQUENCE</scope>
    <source>
        <strain evidence="1">GB24</strain>
    </source>
</reference>
<evidence type="ECO:0000313" key="1">
    <source>
        <dbReference type="EMBL" id="MCB4820476.1"/>
    </source>
</evidence>
<accession>A0A9X1I914</accession>
<dbReference type="RefSeq" id="WP_226603750.1">
    <property type="nucleotide sequence ID" value="NZ_JAJAQI010000002.1"/>
</dbReference>
<gene>
    <name evidence="1" type="ORF">LHA35_01860</name>
</gene>
<comment type="caution">
    <text evidence="1">The sequence shown here is derived from an EMBL/GenBank/DDBJ whole genome shotgun (WGS) entry which is preliminary data.</text>
</comment>
<proteinExistence type="predicted"/>
<dbReference type="PROSITE" id="PS51318">
    <property type="entry name" value="TAT"/>
    <property type="match status" value="1"/>
</dbReference>
<dbReference type="InterPro" id="IPR006311">
    <property type="entry name" value="TAT_signal"/>
</dbReference>
<keyword evidence="2" id="KW-1185">Reference proteome</keyword>